<gene>
    <name evidence="2" type="ORF">J07HQW2_00254</name>
</gene>
<dbReference type="HOGENOM" id="CLU_087504_0_0_2"/>
<dbReference type="RefSeq" id="WP_021053314.1">
    <property type="nucleotide sequence ID" value="NZ_KE356561.1"/>
</dbReference>
<proteinExistence type="predicted"/>
<sequence>MPPTQQSAQTIFRRIARQSYTEWPAYDSTPLYDRTSLAGLEDDVSVVPDAWFEHDEHNSLEQSVCSVLITYLIFETHNRYAASTRYEKETLFRVFLLKEIHGWDHETALVDYLNNRPDLRNQLSLESVPDQSTLWRSWNKRFTTDLCGTVETAARSILIKTQNANAGVNVPREPERNVRYRDEDAEDATPDDQTILSGAERVTEHVNRVVFPAFSLRGEGCERHKNAYWDLQTYFGLRENLAANEGARSFVYESARDRTPLGHAHREHIRDLS</sequence>
<reference evidence="2 3" key="1">
    <citation type="journal article" date="2013" name="PLoS ONE">
        <title>Assembly-driven community genomics of a hypersaline microbial ecosystem.</title>
        <authorList>
            <person name="Podell S."/>
            <person name="Ugalde J.A."/>
            <person name="Narasingarao P."/>
            <person name="Banfield J.F."/>
            <person name="Heidelberg K.B."/>
            <person name="Allen E.E."/>
        </authorList>
    </citation>
    <scope>NUCLEOTIDE SEQUENCE [LARGE SCALE GENOMIC DNA]</scope>
    <source>
        <strain evidence="3">J07HQW2</strain>
    </source>
</reference>
<feature type="domain" description="Transposase InsH N-terminal" evidence="1">
    <location>
        <begin position="85"/>
        <end position="136"/>
    </location>
</feature>
<dbReference type="Pfam" id="PF05598">
    <property type="entry name" value="DUF772"/>
    <property type="match status" value="1"/>
</dbReference>
<dbReference type="AlphaFoldDB" id="U1NAG7"/>
<evidence type="ECO:0000259" key="1">
    <source>
        <dbReference type="Pfam" id="PF05598"/>
    </source>
</evidence>
<dbReference type="eggNOG" id="arCOG03900">
    <property type="taxonomic scope" value="Archaea"/>
</dbReference>
<name>U1NAG7_9EURY</name>
<organism evidence="2 3">
    <name type="scientific">Haloquadratum walsbyi J07HQW2</name>
    <dbReference type="NCBI Taxonomy" id="1238425"/>
    <lineage>
        <taxon>Archaea</taxon>
        <taxon>Methanobacteriati</taxon>
        <taxon>Methanobacteriota</taxon>
        <taxon>Stenosarchaea group</taxon>
        <taxon>Halobacteria</taxon>
        <taxon>Halobacteriales</taxon>
        <taxon>Haloferacaceae</taxon>
        <taxon>Haloquadratum</taxon>
    </lineage>
</organism>
<protein>
    <submittedName>
        <fullName evidence="2">Transposase domain (DUF772)</fullName>
    </submittedName>
</protein>
<dbReference type="Proteomes" id="UP000030710">
    <property type="component" value="Unassembled WGS sequence"/>
</dbReference>
<evidence type="ECO:0000313" key="3">
    <source>
        <dbReference type="Proteomes" id="UP000030710"/>
    </source>
</evidence>
<accession>U1NAG7</accession>
<dbReference type="EMBL" id="KE356561">
    <property type="protein sequence ID" value="ERG93820.1"/>
    <property type="molecule type" value="Genomic_DNA"/>
</dbReference>
<feature type="non-terminal residue" evidence="2">
    <location>
        <position position="273"/>
    </location>
</feature>
<dbReference type="InterPro" id="IPR008490">
    <property type="entry name" value="Transposase_InsH_N"/>
</dbReference>
<evidence type="ECO:0000313" key="2">
    <source>
        <dbReference type="EMBL" id="ERG93820.1"/>
    </source>
</evidence>